<comment type="caution">
    <text evidence="2">The sequence shown here is derived from an EMBL/GenBank/DDBJ whole genome shotgun (WGS) entry which is preliminary data.</text>
</comment>
<gene>
    <name evidence="2" type="ORF">WJX75_008045</name>
</gene>
<dbReference type="EMBL" id="JALJOT010000002">
    <property type="protein sequence ID" value="KAK9917773.1"/>
    <property type="molecule type" value="Genomic_DNA"/>
</dbReference>
<dbReference type="Proteomes" id="UP001491310">
    <property type="component" value="Unassembled WGS sequence"/>
</dbReference>
<feature type="compositionally biased region" description="Basic and acidic residues" evidence="1">
    <location>
        <begin position="1"/>
        <end position="11"/>
    </location>
</feature>
<evidence type="ECO:0000313" key="2">
    <source>
        <dbReference type="EMBL" id="KAK9917773.1"/>
    </source>
</evidence>
<feature type="compositionally biased region" description="Basic and acidic residues" evidence="1">
    <location>
        <begin position="19"/>
        <end position="29"/>
    </location>
</feature>
<name>A0ABR2Z0R0_9CHLO</name>
<reference evidence="2 3" key="1">
    <citation type="journal article" date="2024" name="Nat. Commun.">
        <title>Phylogenomics reveals the evolutionary origins of lichenization in chlorophyte algae.</title>
        <authorList>
            <person name="Puginier C."/>
            <person name="Libourel C."/>
            <person name="Otte J."/>
            <person name="Skaloud P."/>
            <person name="Haon M."/>
            <person name="Grisel S."/>
            <person name="Petersen M."/>
            <person name="Berrin J.G."/>
            <person name="Delaux P.M."/>
            <person name="Dal Grande F."/>
            <person name="Keller J."/>
        </authorList>
    </citation>
    <scope>NUCLEOTIDE SEQUENCE [LARGE SCALE GENOMIC DNA]</scope>
    <source>
        <strain evidence="2 3">SAG 216-7</strain>
    </source>
</reference>
<evidence type="ECO:0000256" key="1">
    <source>
        <dbReference type="SAM" id="MobiDB-lite"/>
    </source>
</evidence>
<organism evidence="2 3">
    <name type="scientific">Coccomyxa subellipsoidea</name>
    <dbReference type="NCBI Taxonomy" id="248742"/>
    <lineage>
        <taxon>Eukaryota</taxon>
        <taxon>Viridiplantae</taxon>
        <taxon>Chlorophyta</taxon>
        <taxon>core chlorophytes</taxon>
        <taxon>Trebouxiophyceae</taxon>
        <taxon>Trebouxiophyceae incertae sedis</taxon>
        <taxon>Coccomyxaceae</taxon>
        <taxon>Coccomyxa</taxon>
    </lineage>
</organism>
<evidence type="ECO:0000313" key="3">
    <source>
        <dbReference type="Proteomes" id="UP001491310"/>
    </source>
</evidence>
<protein>
    <recommendedName>
        <fullName evidence="4">Seed maturation protein</fullName>
    </recommendedName>
</protein>
<evidence type="ECO:0008006" key="4">
    <source>
        <dbReference type="Google" id="ProtNLM"/>
    </source>
</evidence>
<feature type="region of interest" description="Disordered" evidence="1">
    <location>
        <begin position="78"/>
        <end position="105"/>
    </location>
</feature>
<keyword evidence="3" id="KW-1185">Reference proteome</keyword>
<proteinExistence type="predicted"/>
<accession>A0ABR2Z0R0</accession>
<feature type="region of interest" description="Disordered" evidence="1">
    <location>
        <begin position="1"/>
        <end position="29"/>
    </location>
</feature>
<sequence length="105" mass="10820">MTDRVGTESDKLPASMKGEGQKSEGFNKGEDLLEVKTDRALHGGTHIVPEPYSAAVPVEKIDTPLPGVQTQGGTSRLAYGVEAPPTDLGAAKTDTAPFGTGALGK</sequence>